<sequence>MMINHRCGNLGSLKSDDASSSKQGPSSPTTSAEESNVLTASTTEEKDQSTLKGLKLDADIDVEVQSPDRALLESLFADQVDFGTDFMISSPRRDFMVCSPRRDCMRISSPKRDYMVSSPKREYMVLSPSPKREYVNSSAKRVGLSPTHSHHNSFAYVHGSPGLIQPSYYSSNLCKGKSQSPLHKVCNSSSSLYASCSSSTELLHGESLALPAVDAFYWDYSREGYEVCTGGAEFSSEPSVAPPVATLPSLLDCFVMESRYGNSASDIMAAGVQFSGEDDRYQQVGGGGAVQHQEHGFLCAMGSNAISSTTAATNTTNVEASYHGLVGGSTSVVPSELEQVLPSFPCLVYHQF</sequence>
<evidence type="ECO:0000313" key="3">
    <source>
        <dbReference type="Proteomes" id="UP000287651"/>
    </source>
</evidence>
<proteinExistence type="predicted"/>
<dbReference type="AlphaFoldDB" id="A0A426ZLK2"/>
<evidence type="ECO:0000256" key="1">
    <source>
        <dbReference type="SAM" id="MobiDB-lite"/>
    </source>
</evidence>
<evidence type="ECO:0000313" key="2">
    <source>
        <dbReference type="EMBL" id="RRT64879.1"/>
    </source>
</evidence>
<feature type="compositionally biased region" description="Polar residues" evidence="1">
    <location>
        <begin position="20"/>
        <end position="42"/>
    </location>
</feature>
<feature type="region of interest" description="Disordered" evidence="1">
    <location>
        <begin position="1"/>
        <end position="46"/>
    </location>
</feature>
<protein>
    <submittedName>
        <fullName evidence="2">Uncharacterized protein</fullName>
    </submittedName>
</protein>
<reference evidence="2 3" key="1">
    <citation type="journal article" date="2014" name="Agronomy (Basel)">
        <title>A Draft Genome Sequence for Ensete ventricosum, the Drought-Tolerant Tree Against Hunger.</title>
        <authorList>
            <person name="Harrison J."/>
            <person name="Moore K.A."/>
            <person name="Paszkiewicz K."/>
            <person name="Jones T."/>
            <person name="Grant M."/>
            <person name="Ambacheew D."/>
            <person name="Muzemil S."/>
            <person name="Studholme D.J."/>
        </authorList>
    </citation>
    <scope>NUCLEOTIDE SEQUENCE [LARGE SCALE GENOMIC DNA]</scope>
</reference>
<comment type="caution">
    <text evidence="2">The sequence shown here is derived from an EMBL/GenBank/DDBJ whole genome shotgun (WGS) entry which is preliminary data.</text>
</comment>
<organism evidence="2 3">
    <name type="scientific">Ensete ventricosum</name>
    <name type="common">Abyssinian banana</name>
    <name type="synonym">Musa ensete</name>
    <dbReference type="NCBI Taxonomy" id="4639"/>
    <lineage>
        <taxon>Eukaryota</taxon>
        <taxon>Viridiplantae</taxon>
        <taxon>Streptophyta</taxon>
        <taxon>Embryophyta</taxon>
        <taxon>Tracheophyta</taxon>
        <taxon>Spermatophyta</taxon>
        <taxon>Magnoliopsida</taxon>
        <taxon>Liliopsida</taxon>
        <taxon>Zingiberales</taxon>
        <taxon>Musaceae</taxon>
        <taxon>Ensete</taxon>
    </lineage>
</organism>
<gene>
    <name evidence="2" type="ORF">B296_00024170</name>
</gene>
<dbReference type="EMBL" id="AMZH03006020">
    <property type="protein sequence ID" value="RRT64879.1"/>
    <property type="molecule type" value="Genomic_DNA"/>
</dbReference>
<name>A0A426ZLK2_ENSVE</name>
<dbReference type="Proteomes" id="UP000287651">
    <property type="component" value="Unassembled WGS sequence"/>
</dbReference>
<accession>A0A426ZLK2</accession>